<keyword evidence="3" id="KW-1185">Reference proteome</keyword>
<evidence type="ECO:0000256" key="1">
    <source>
        <dbReference type="SAM" id="MobiDB-lite"/>
    </source>
</evidence>
<reference evidence="2" key="1">
    <citation type="submission" date="2020-01" db="EMBL/GenBank/DDBJ databases">
        <authorList>
            <person name="Feng Z.H.Z."/>
        </authorList>
    </citation>
    <scope>NUCLEOTIDE SEQUENCE</scope>
    <source>
        <strain evidence="2">CBS107.38</strain>
    </source>
</reference>
<dbReference type="GeneID" id="62209331"/>
<feature type="compositionally biased region" description="Low complexity" evidence="1">
    <location>
        <begin position="324"/>
        <end position="335"/>
    </location>
</feature>
<feature type="region of interest" description="Disordered" evidence="1">
    <location>
        <begin position="516"/>
        <end position="602"/>
    </location>
</feature>
<organism evidence="2 3">
    <name type="scientific">Alternaria burnsii</name>
    <dbReference type="NCBI Taxonomy" id="1187904"/>
    <lineage>
        <taxon>Eukaryota</taxon>
        <taxon>Fungi</taxon>
        <taxon>Dikarya</taxon>
        <taxon>Ascomycota</taxon>
        <taxon>Pezizomycotina</taxon>
        <taxon>Dothideomycetes</taxon>
        <taxon>Pleosporomycetidae</taxon>
        <taxon>Pleosporales</taxon>
        <taxon>Pleosporineae</taxon>
        <taxon>Pleosporaceae</taxon>
        <taxon>Alternaria</taxon>
        <taxon>Alternaria sect. Alternaria</taxon>
    </lineage>
</organism>
<dbReference type="OrthoDB" id="10066232at2759"/>
<dbReference type="RefSeq" id="XP_038781199.1">
    <property type="nucleotide sequence ID" value="XM_038936153.1"/>
</dbReference>
<evidence type="ECO:0000313" key="2">
    <source>
        <dbReference type="EMBL" id="KAF7670813.1"/>
    </source>
</evidence>
<proteinExistence type="predicted"/>
<dbReference type="AlphaFoldDB" id="A0A8H7EAW0"/>
<reference evidence="2" key="2">
    <citation type="submission" date="2020-08" db="EMBL/GenBank/DDBJ databases">
        <title>Draft Genome Sequence of Cumin Blight Pathogen Alternaria burnsii.</title>
        <authorList>
            <person name="Feng Z."/>
        </authorList>
    </citation>
    <scope>NUCLEOTIDE SEQUENCE</scope>
    <source>
        <strain evidence="2">CBS107.38</strain>
    </source>
</reference>
<feature type="region of interest" description="Disordered" evidence="1">
    <location>
        <begin position="236"/>
        <end position="395"/>
    </location>
</feature>
<sequence length="703" mass="77418">MGHNDVAGHGKQQTRQGNEMQIPPQANVLAAASYVRRVFENKKFTYAIMGELAMLCLGHGCEMRDVFIAYDDKDFNRIKKKLESDRRIRLPEGMNPLFPSKMVVQTGPSFLDAGCKGPATIEVTLVPSGSYETPSNGTLAKNVVLLSIRTDGVLRTFYGLNMLYLVRTLLHFCQIRGLAWEPRKDIHFLCQHYGDQLQSIRSLLNLDSIERKFLRTAFVSQLPFEEQRRCYRTLTGREPPSATTLAPSTAEADHIRSRSASELPRVQRISRASLPDFLCPPESQKIKTSHPRAEHATSTLMQHIGPSPNAAAYTRDSRSRYRISSAPSSRRTSPTDPQSESNPQMQFSNLKPSSEPAPALSLHERAASYSTQNVHPGVPGPCTAQLPAKNTSSARSQLFDIRTTHRIPRKSSPEGSGTSVPEQRLSRLQVVNSASESISRTQYDAEAKDEAYNLHVVGPQGVYQAPQNHPSPPPTASEATTLSQNFLPIFELDATPPPHDILAELSADIDAALQVSHHPRTSPQPALPQSQDSYRPPVPRTESASLSTLPASLMVGNASPQLPSTPPPHNTPSTYPTTQTNASRYSRQYPPPSFAQAPNILPASPPLTPAPLSVYKAYQPTTIPNSGQVYPVSPPDSAGTEHRIRPTSFMQVKDIDGMGHYFATHNRQASHHVQEVIQSLDSSILAMEYQAALPQFDEGYGRR</sequence>
<accession>A0A8H7EAW0</accession>
<name>A0A8H7EAW0_9PLEO</name>
<feature type="region of interest" description="Disordered" evidence="1">
    <location>
        <begin position="1"/>
        <end position="22"/>
    </location>
</feature>
<dbReference type="Proteomes" id="UP000596902">
    <property type="component" value="Unassembled WGS sequence"/>
</dbReference>
<evidence type="ECO:0000313" key="3">
    <source>
        <dbReference type="Proteomes" id="UP000596902"/>
    </source>
</evidence>
<dbReference type="EMBL" id="JAAABM010000028">
    <property type="protein sequence ID" value="KAF7670813.1"/>
    <property type="molecule type" value="Genomic_DNA"/>
</dbReference>
<feature type="compositionally biased region" description="Polar residues" evidence="1">
    <location>
        <begin position="521"/>
        <end position="533"/>
    </location>
</feature>
<gene>
    <name evidence="2" type="ORF">GT037_011106</name>
</gene>
<feature type="compositionally biased region" description="Polar residues" evidence="1">
    <location>
        <begin position="336"/>
        <end position="352"/>
    </location>
</feature>
<protein>
    <submittedName>
        <fullName evidence="2">Uncharacterized protein</fullName>
    </submittedName>
</protein>
<comment type="caution">
    <text evidence="2">The sequence shown here is derived from an EMBL/GenBank/DDBJ whole genome shotgun (WGS) entry which is preliminary data.</text>
</comment>